<evidence type="ECO:0000259" key="1">
    <source>
        <dbReference type="Pfam" id="PF21360"/>
    </source>
</evidence>
<feature type="domain" description="PylC N-terminal" evidence="1">
    <location>
        <begin position="6"/>
        <end position="95"/>
    </location>
</feature>
<sequence>MSTPRILLTCCGSPPSQNVLQSLRDAPMKFYVVGCDASLHHLEWGDLDKTYQAPMNDDPRFQPWLRDLCRKEEIDFIHPQADRDVALLSEYRDRFGSLLSLPSREMIMEA</sequence>
<dbReference type="Pfam" id="PF21360">
    <property type="entry name" value="PylC-like_N"/>
    <property type="match status" value="1"/>
</dbReference>
<gene>
    <name evidence="2" type="ORF">S01H1_77689</name>
</gene>
<evidence type="ECO:0000313" key="2">
    <source>
        <dbReference type="EMBL" id="GAG52335.1"/>
    </source>
</evidence>
<dbReference type="Gene3D" id="3.40.50.20">
    <property type="match status" value="1"/>
</dbReference>
<comment type="caution">
    <text evidence="2">The sequence shown here is derived from an EMBL/GenBank/DDBJ whole genome shotgun (WGS) entry which is preliminary data.</text>
</comment>
<organism evidence="2">
    <name type="scientific">marine sediment metagenome</name>
    <dbReference type="NCBI Taxonomy" id="412755"/>
    <lineage>
        <taxon>unclassified sequences</taxon>
        <taxon>metagenomes</taxon>
        <taxon>ecological metagenomes</taxon>
    </lineage>
</organism>
<feature type="non-terminal residue" evidence="2">
    <location>
        <position position="110"/>
    </location>
</feature>
<protein>
    <recommendedName>
        <fullName evidence="1">PylC N-terminal domain-containing protein</fullName>
    </recommendedName>
</protein>
<reference evidence="2" key="1">
    <citation type="journal article" date="2014" name="Front. Microbiol.">
        <title>High frequency of phylogenetically diverse reductive dehalogenase-homologous genes in deep subseafloor sedimentary metagenomes.</title>
        <authorList>
            <person name="Kawai M."/>
            <person name="Futagami T."/>
            <person name="Toyoda A."/>
            <person name="Takaki Y."/>
            <person name="Nishi S."/>
            <person name="Hori S."/>
            <person name="Arai W."/>
            <person name="Tsubouchi T."/>
            <person name="Morono Y."/>
            <person name="Uchiyama I."/>
            <person name="Ito T."/>
            <person name="Fujiyama A."/>
            <person name="Inagaki F."/>
            <person name="Takami H."/>
        </authorList>
    </citation>
    <scope>NUCLEOTIDE SEQUENCE</scope>
    <source>
        <strain evidence="2">Expedition CK06-06</strain>
    </source>
</reference>
<dbReference type="InterPro" id="IPR048764">
    <property type="entry name" value="PylC_N"/>
</dbReference>
<name>X0Y955_9ZZZZ</name>
<dbReference type="EMBL" id="BARS01052234">
    <property type="protein sequence ID" value="GAG52335.1"/>
    <property type="molecule type" value="Genomic_DNA"/>
</dbReference>
<accession>X0Y955</accession>
<proteinExistence type="predicted"/>
<dbReference type="AlphaFoldDB" id="X0Y955"/>